<reference evidence="7" key="1">
    <citation type="submission" date="2014-12" db="EMBL/GenBank/DDBJ databases">
        <title>Genome sequence of Clostridium beijerinckii strain 59B.</title>
        <authorList>
            <person name="Little G.T."/>
            <person name="Minton N.P."/>
        </authorList>
    </citation>
    <scope>NUCLEOTIDE SEQUENCE [LARGE SCALE GENOMIC DNA]</scope>
    <source>
        <strain evidence="7">59B</strain>
    </source>
</reference>
<dbReference type="EMBL" id="CP010086">
    <property type="protein sequence ID" value="AJG99939.1"/>
    <property type="molecule type" value="Genomic_DNA"/>
</dbReference>
<evidence type="ECO:0000313" key="7">
    <source>
        <dbReference type="Proteomes" id="UP000031866"/>
    </source>
</evidence>
<dbReference type="InterPro" id="IPR010218">
    <property type="entry name" value="NADH_DH_suC"/>
</dbReference>
<feature type="domain" description="NADH:ubiquinone oxidoreductase 30kDa subunit" evidence="5">
    <location>
        <begin position="31"/>
        <end position="144"/>
    </location>
</feature>
<dbReference type="SUPFAM" id="SSF143243">
    <property type="entry name" value="Nqo5-like"/>
    <property type="match status" value="1"/>
</dbReference>
<dbReference type="NCBIfam" id="TIGR01961">
    <property type="entry name" value="NuoC_fam"/>
    <property type="match status" value="1"/>
</dbReference>
<dbReference type="InterPro" id="IPR037232">
    <property type="entry name" value="NADH_quin_OxRdtase_su_C/D-like"/>
</dbReference>
<evidence type="ECO:0000256" key="1">
    <source>
        <dbReference type="ARBA" id="ARBA00007569"/>
    </source>
</evidence>
<dbReference type="PROSITE" id="PS00542">
    <property type="entry name" value="COMPLEX1_30K"/>
    <property type="match status" value="1"/>
</dbReference>
<dbReference type="EC" id="7.1.1.-" evidence="4"/>
<dbReference type="InterPro" id="IPR020396">
    <property type="entry name" value="NADH_UbQ_OxRdtase_CS"/>
</dbReference>
<dbReference type="Proteomes" id="UP000031866">
    <property type="component" value="Chromosome"/>
</dbReference>
<dbReference type="InterPro" id="IPR001268">
    <property type="entry name" value="NADH_UbQ_OxRdtase_30kDa_su"/>
</dbReference>
<dbReference type="GO" id="GO:0016651">
    <property type="term" value="F:oxidoreductase activity, acting on NAD(P)H"/>
    <property type="evidence" value="ECO:0007669"/>
    <property type="project" value="InterPro"/>
</dbReference>
<proteinExistence type="inferred from homology"/>
<dbReference type="STRING" id="1520.LF65_03377"/>
<dbReference type="RefSeq" id="WP_041897384.1">
    <property type="nucleotide sequence ID" value="NZ_CP010086.2"/>
</dbReference>
<evidence type="ECO:0000259" key="5">
    <source>
        <dbReference type="Pfam" id="PF00329"/>
    </source>
</evidence>
<dbReference type="GO" id="GO:0008137">
    <property type="term" value="F:NADH dehydrogenase (ubiquinone) activity"/>
    <property type="evidence" value="ECO:0007669"/>
    <property type="project" value="InterPro"/>
</dbReference>
<protein>
    <recommendedName>
        <fullName evidence="4">NADH-quinone oxidoreductase</fullName>
        <ecNumber evidence="4">7.1.1.-</ecNumber>
    </recommendedName>
</protein>
<dbReference type="Pfam" id="PF00329">
    <property type="entry name" value="Complex1_30kDa"/>
    <property type="match status" value="1"/>
</dbReference>
<dbReference type="AlphaFoldDB" id="A0A0B5QCI9"/>
<name>A0A0B5QCI9_CLOBE</name>
<dbReference type="Gene3D" id="3.30.460.80">
    <property type="entry name" value="NADH:ubiquinone oxidoreductase, 30kDa subunit"/>
    <property type="match status" value="1"/>
</dbReference>
<keyword evidence="3" id="KW-1278">Translocase</keyword>
<evidence type="ECO:0000256" key="4">
    <source>
        <dbReference type="RuleBase" id="RU003582"/>
    </source>
</evidence>
<accession>A0A0B5QCI9</accession>
<gene>
    <name evidence="6" type="ORF">LF65_03377</name>
</gene>
<dbReference type="KEGG" id="cbei:LF65_03377"/>
<comment type="similarity">
    <text evidence="1 3">Belongs to the complex I 30 kDa subunit family.</text>
</comment>
<dbReference type="PANTHER" id="PTHR10884">
    <property type="entry name" value="NADH DEHYDROGENASE UBIQUINONE IRON-SULFUR PROTEIN 3"/>
    <property type="match status" value="1"/>
</dbReference>
<keyword evidence="3" id="KW-0520">NAD</keyword>
<comment type="catalytic activity">
    <reaction evidence="4">
        <text>a quinone + NADH + 5 H(+)(in) = a quinol + NAD(+) + 4 H(+)(out)</text>
        <dbReference type="Rhea" id="RHEA:57888"/>
        <dbReference type="ChEBI" id="CHEBI:15378"/>
        <dbReference type="ChEBI" id="CHEBI:24646"/>
        <dbReference type="ChEBI" id="CHEBI:57540"/>
        <dbReference type="ChEBI" id="CHEBI:57945"/>
        <dbReference type="ChEBI" id="CHEBI:132124"/>
    </reaction>
</comment>
<dbReference type="GO" id="GO:0048038">
    <property type="term" value="F:quinone binding"/>
    <property type="evidence" value="ECO:0007669"/>
    <property type="project" value="UniProtKB-KW"/>
</dbReference>
<comment type="function">
    <text evidence="4">NDH-1 shuttles electrons from NADH, via FMN and iron-sulfur (Fe-S) centers, to quinones in the respiratory chain.</text>
</comment>
<sequence length="145" mass="17052">MSKTCENLIFELKAEYKQDIEIIENTQIAIHTEASKFLDVIKKVKQYGFDFLVDLTAIEDDVLSCVYHFMSLTTHEMIRIKVKLNEKLEIPSLTKYWLAANVQEREAYDLFGINFIGHPDLKRILCPDDFVGHPLRKDFKVEKRR</sequence>
<dbReference type="PANTHER" id="PTHR10884:SF14">
    <property type="entry name" value="NADH DEHYDROGENASE [UBIQUINONE] IRON-SULFUR PROTEIN 3, MITOCHONDRIAL"/>
    <property type="match status" value="1"/>
</dbReference>
<evidence type="ECO:0000313" key="6">
    <source>
        <dbReference type="EMBL" id="AJG99939.1"/>
    </source>
</evidence>
<dbReference type="OrthoDB" id="9803286at2"/>
<keyword evidence="2 3" id="KW-0813">Transport</keyword>
<evidence type="ECO:0000256" key="3">
    <source>
        <dbReference type="RuleBase" id="RU003456"/>
    </source>
</evidence>
<evidence type="ECO:0000256" key="2">
    <source>
        <dbReference type="ARBA" id="ARBA00022448"/>
    </source>
</evidence>
<keyword evidence="4" id="KW-0874">Quinone</keyword>
<organism evidence="6 7">
    <name type="scientific">Clostridium beijerinckii</name>
    <name type="common">Clostridium MP</name>
    <dbReference type="NCBI Taxonomy" id="1520"/>
    <lineage>
        <taxon>Bacteria</taxon>
        <taxon>Bacillati</taxon>
        <taxon>Bacillota</taxon>
        <taxon>Clostridia</taxon>
        <taxon>Eubacteriales</taxon>
        <taxon>Clostridiaceae</taxon>
        <taxon>Clostridium</taxon>
    </lineage>
</organism>